<dbReference type="AlphaFoldDB" id="A0A2C9WDK8"/>
<name>A0A2C9WDK8_MANES</name>
<reference evidence="1" key="1">
    <citation type="submission" date="2016-02" db="EMBL/GenBank/DDBJ databases">
        <title>WGS assembly of Manihot esculenta.</title>
        <authorList>
            <person name="Bredeson J.V."/>
            <person name="Prochnik S.E."/>
            <person name="Lyons J.B."/>
            <person name="Schmutz J."/>
            <person name="Grimwood J."/>
            <person name="Vrebalov J."/>
            <person name="Bart R.S."/>
            <person name="Amuge T."/>
            <person name="Ferguson M.E."/>
            <person name="Green R."/>
            <person name="Putnam N."/>
            <person name="Stites J."/>
            <person name="Rounsley S."/>
            <person name="Rokhsar D.S."/>
        </authorList>
    </citation>
    <scope>NUCLEOTIDE SEQUENCE [LARGE SCALE GENOMIC DNA]</scope>
    <source>
        <tissue evidence="1">Leaf</tissue>
    </source>
</reference>
<accession>A0A2C9WDK8</accession>
<dbReference type="EMBL" id="CM004388">
    <property type="protein sequence ID" value="OAY57921.1"/>
    <property type="molecule type" value="Genomic_DNA"/>
</dbReference>
<evidence type="ECO:0000313" key="1">
    <source>
        <dbReference type="EMBL" id="OAY57921.1"/>
    </source>
</evidence>
<sequence length="41" mass="5003">MILRFEFTFFLTFCFTYSHQQFVSLYSGVNLIFFTPIHFVI</sequence>
<proteinExistence type="predicted"/>
<protein>
    <submittedName>
        <fullName evidence="1">Uncharacterized protein</fullName>
    </submittedName>
</protein>
<gene>
    <name evidence="1" type="ORF">MANES_02G135200</name>
</gene>
<organism evidence="1">
    <name type="scientific">Manihot esculenta</name>
    <name type="common">Cassava</name>
    <name type="synonym">Jatropha manihot</name>
    <dbReference type="NCBI Taxonomy" id="3983"/>
    <lineage>
        <taxon>Eukaryota</taxon>
        <taxon>Viridiplantae</taxon>
        <taxon>Streptophyta</taxon>
        <taxon>Embryophyta</taxon>
        <taxon>Tracheophyta</taxon>
        <taxon>Spermatophyta</taxon>
        <taxon>Magnoliopsida</taxon>
        <taxon>eudicotyledons</taxon>
        <taxon>Gunneridae</taxon>
        <taxon>Pentapetalae</taxon>
        <taxon>rosids</taxon>
        <taxon>fabids</taxon>
        <taxon>Malpighiales</taxon>
        <taxon>Euphorbiaceae</taxon>
        <taxon>Crotonoideae</taxon>
        <taxon>Manihoteae</taxon>
        <taxon>Manihot</taxon>
    </lineage>
</organism>